<protein>
    <recommendedName>
        <fullName evidence="3">Tetratricopeptide repeat protein</fullName>
    </recommendedName>
</protein>
<reference evidence="2" key="1">
    <citation type="journal article" date="2019" name="Int. J. Syst. Evol. Microbiol.">
        <title>The Global Catalogue of Microorganisms (GCM) 10K type strain sequencing project: providing services to taxonomists for standard genome sequencing and annotation.</title>
        <authorList>
            <consortium name="The Broad Institute Genomics Platform"/>
            <consortium name="The Broad Institute Genome Sequencing Center for Infectious Disease"/>
            <person name="Wu L."/>
            <person name="Ma J."/>
        </authorList>
    </citation>
    <scope>NUCLEOTIDE SEQUENCE [LARGE SCALE GENOMIC DNA]</scope>
    <source>
        <strain evidence="2">JCM 18287</strain>
    </source>
</reference>
<dbReference type="RefSeq" id="WP_345162895.1">
    <property type="nucleotide sequence ID" value="NZ_BAABJK010000002.1"/>
</dbReference>
<sequence length="524" mass="59341">MKKLFLLLITISLFCCKNNETKVDYLGVVNLEVTGKKTAISEFEKGLLLLHSFEYQDAREAFLKAQEKDPNMAMAYWGEAMTYNHSLWRSQEFDDGFSAIENAKIIQERTSLNAIEKGLLNAAEILYKPKTSKKERDKNYMNYMKQLYNKYPNNHEIAAFYSLSLLGSVSEGRNDSIYGLGANIANKILKDNAKHPGALHYLIHSYDDPDHAYLALDVADSYAKVAPDASHALHMPSHIYVALGMWDKVIASNIDSYEASIHRMEAKELGNDARGYHAFHWLEYGYLQKGEIEAAEKMVFDMQNYCEENPSGRARVHLMFLKGTFLAETNLWESPIANIKVDVSNLNIGVRSQNYFIDGMLAYKSNNESSLDNIIDKMTTEINKETVLVENIKSGFTVCSSASRQTPTQSDIRNATVMKTQLMALRAWMSNDLEEAEKLFKSSVAIKNEASYNYGPPFIQKPTEELYAEFLIGQNRPKEAMDLYEQSLKKGTKRLAALKGMKKAASLLGDNKLIEEVDMQLSQI</sequence>
<accession>A0ABP9GY97</accession>
<name>A0ABP9GY97_9FLAO</name>
<dbReference type="PANTHER" id="PTHR45588">
    <property type="entry name" value="TPR DOMAIN-CONTAINING PROTEIN"/>
    <property type="match status" value="1"/>
</dbReference>
<proteinExistence type="predicted"/>
<keyword evidence="2" id="KW-1185">Reference proteome</keyword>
<dbReference type="Gene3D" id="1.25.40.10">
    <property type="entry name" value="Tetratricopeptide repeat domain"/>
    <property type="match status" value="1"/>
</dbReference>
<dbReference type="SUPFAM" id="SSF48452">
    <property type="entry name" value="TPR-like"/>
    <property type="match status" value="1"/>
</dbReference>
<evidence type="ECO:0000313" key="2">
    <source>
        <dbReference type="Proteomes" id="UP001501692"/>
    </source>
</evidence>
<organism evidence="1 2">
    <name type="scientific">Algibacter aquimarinus</name>
    <dbReference type="NCBI Taxonomy" id="1136748"/>
    <lineage>
        <taxon>Bacteria</taxon>
        <taxon>Pseudomonadati</taxon>
        <taxon>Bacteroidota</taxon>
        <taxon>Flavobacteriia</taxon>
        <taxon>Flavobacteriales</taxon>
        <taxon>Flavobacteriaceae</taxon>
        <taxon>Algibacter</taxon>
    </lineage>
</organism>
<evidence type="ECO:0008006" key="3">
    <source>
        <dbReference type="Google" id="ProtNLM"/>
    </source>
</evidence>
<comment type="caution">
    <text evidence="1">The sequence shown here is derived from an EMBL/GenBank/DDBJ whole genome shotgun (WGS) entry which is preliminary data.</text>
</comment>
<gene>
    <name evidence="1" type="ORF">GCM10023315_00190</name>
</gene>
<evidence type="ECO:0000313" key="1">
    <source>
        <dbReference type="EMBL" id="GAA4956894.1"/>
    </source>
</evidence>
<dbReference type="EMBL" id="BAABJK010000002">
    <property type="protein sequence ID" value="GAA4956894.1"/>
    <property type="molecule type" value="Genomic_DNA"/>
</dbReference>
<dbReference type="InterPro" id="IPR011990">
    <property type="entry name" value="TPR-like_helical_dom_sf"/>
</dbReference>
<dbReference type="PANTHER" id="PTHR45588:SF1">
    <property type="entry name" value="WW DOMAIN-CONTAINING PROTEIN"/>
    <property type="match status" value="1"/>
</dbReference>
<dbReference type="Proteomes" id="UP001501692">
    <property type="component" value="Unassembled WGS sequence"/>
</dbReference>